<gene>
    <name evidence="3" type="ORF">DTX73_12250</name>
    <name evidence="4" type="ORF">EB12_00602</name>
</gene>
<evidence type="ECO:0000256" key="1">
    <source>
        <dbReference type="ARBA" id="ARBA00022679"/>
    </source>
</evidence>
<dbReference type="EMBL" id="QOVC01000010">
    <property type="protein sequence ID" value="KAA0689042.1"/>
    <property type="molecule type" value="Genomic_DNA"/>
</dbReference>
<keyword evidence="1 3" id="KW-0808">Transferase</keyword>
<protein>
    <submittedName>
        <fullName evidence="3">GNAT family acetyltransferase</fullName>
    </submittedName>
</protein>
<comment type="caution">
    <text evidence="4">The sequence shown here is derived from an EMBL/GenBank/DDBJ whole genome shotgun (WGS) entry which is preliminary data.</text>
</comment>
<organism evidence="4 5">
    <name type="scientific">Enterococcus faecium</name>
    <name type="common">Streptococcus faecium</name>
    <dbReference type="NCBI Taxonomy" id="1352"/>
    <lineage>
        <taxon>Bacteria</taxon>
        <taxon>Bacillati</taxon>
        <taxon>Bacillota</taxon>
        <taxon>Bacilli</taxon>
        <taxon>Lactobacillales</taxon>
        <taxon>Enterococcaceae</taxon>
        <taxon>Enterococcus</taxon>
    </lineage>
</organism>
<sequence length="203" mass="23256">MALTVLPLLDLLNSDSTEEEIKHLLFSFECKSLSFGASDVEYFLHNKAINFEKMDMARTYLVLGTYQKKTYLAGYFSIANKPLVIPKKQFKTISNSLKKRLMGFGHKTDMKNYECKGYLLGQLGKNYSDIAKKANLLSGNDLLTLAYEKIKEAHAIVGGRVLHLECEDNEKIKSFYYNNGFRQLEDYESPNNFCLFVKQISDL</sequence>
<accession>A0A3F3LU83</accession>
<evidence type="ECO:0000313" key="5">
    <source>
        <dbReference type="Proteomes" id="UP000253144"/>
    </source>
</evidence>
<dbReference type="AlphaFoldDB" id="A0A3F3LU83"/>
<keyword evidence="2" id="KW-0012">Acyltransferase</keyword>
<dbReference type="PANTHER" id="PTHR36449:SF1">
    <property type="entry name" value="ACETYLTRANSFERASE"/>
    <property type="match status" value="1"/>
</dbReference>
<evidence type="ECO:0000313" key="4">
    <source>
        <dbReference type="EMBL" id="RBS35174.1"/>
    </source>
</evidence>
<dbReference type="GO" id="GO:0016746">
    <property type="term" value="F:acyltransferase activity"/>
    <property type="evidence" value="ECO:0007669"/>
    <property type="project" value="UniProtKB-KW"/>
</dbReference>
<dbReference type="Proteomes" id="UP000448762">
    <property type="component" value="Unassembled WGS sequence"/>
</dbReference>
<reference evidence="4 5" key="1">
    <citation type="submission" date="2015-06" db="EMBL/GenBank/DDBJ databases">
        <title>The Genome Sequence of Enterococcus faecium 131EA1.</title>
        <authorList>
            <consortium name="The Broad Institute Genomics Platform"/>
            <consortium name="The Broad Institute Genome Sequencing Center for Infectious Disease"/>
            <person name="Earl A.M."/>
            <person name="Van Tyne D."/>
            <person name="Lebreton F."/>
            <person name="Saavedra J.T."/>
            <person name="Gilmore M.S."/>
            <person name="Manson Mcguire A."/>
            <person name="Clock S."/>
            <person name="Crupain M."/>
            <person name="Rangan U."/>
            <person name="Young S."/>
            <person name="Abouelleil A."/>
            <person name="Cao P."/>
            <person name="Chapman S.B."/>
            <person name="Griggs A."/>
            <person name="Priest M."/>
            <person name="Shea T."/>
            <person name="Wortman J."/>
            <person name="Nusbaum C."/>
            <person name="Birren B."/>
        </authorList>
    </citation>
    <scope>NUCLEOTIDE SEQUENCE [LARGE SCALE GENOMIC DNA]</scope>
    <source>
        <strain evidence="4 5">131EA1</strain>
    </source>
</reference>
<name>A0A3F3LU83_ENTFC</name>
<reference evidence="3 6" key="2">
    <citation type="submission" date="2018-07" db="EMBL/GenBank/DDBJ databases">
        <title>High quality draft genome sequencing of Enterococcus faecium exhibiting probiotic potential isolated from mucus of freshwater fish.</title>
        <authorList>
            <person name="El-Jeni R."/>
            <person name="Ghedira K."/>
            <person name="Abdelhak S."/>
            <person name="El-Bour M."/>
            <person name="Bouhaouala-Zahar B."/>
        </authorList>
    </citation>
    <scope>NUCLEOTIDE SEQUENCE [LARGE SCALE GENOMIC DNA]</scope>
    <source>
        <strain evidence="3 6">R.A73</strain>
    </source>
</reference>
<dbReference type="Gene3D" id="3.40.630.30">
    <property type="match status" value="1"/>
</dbReference>
<evidence type="ECO:0000256" key="2">
    <source>
        <dbReference type="ARBA" id="ARBA00023315"/>
    </source>
</evidence>
<dbReference type="Proteomes" id="UP000253144">
    <property type="component" value="Unassembled WGS sequence"/>
</dbReference>
<evidence type="ECO:0000313" key="6">
    <source>
        <dbReference type="Proteomes" id="UP000448762"/>
    </source>
</evidence>
<dbReference type="RefSeq" id="WP_104857382.1">
    <property type="nucleotide sequence ID" value="NZ_JADBBV010000011.1"/>
</dbReference>
<proteinExistence type="predicted"/>
<dbReference type="PANTHER" id="PTHR36449">
    <property type="entry name" value="ACETYLTRANSFERASE-RELATED"/>
    <property type="match status" value="1"/>
</dbReference>
<dbReference type="EMBL" id="LEQJ01000002">
    <property type="protein sequence ID" value="RBS35174.1"/>
    <property type="molecule type" value="Genomic_DNA"/>
</dbReference>
<evidence type="ECO:0000313" key="3">
    <source>
        <dbReference type="EMBL" id="KAA0689042.1"/>
    </source>
</evidence>